<evidence type="ECO:0000259" key="1">
    <source>
        <dbReference type="Pfam" id="PF12776"/>
    </source>
</evidence>
<dbReference type="InterPro" id="IPR024752">
    <property type="entry name" value="Myb/SANT-like_dom"/>
</dbReference>
<dbReference type="STRING" id="4113.M1DH41"/>
<dbReference type="AlphaFoldDB" id="M1DH41"/>
<dbReference type="PANTHER" id="PTHR31704">
    <property type="entry name" value="MYB/SANT-LIKE DNA-BINDING DOMAIN PROTEIN-RELATED"/>
    <property type="match status" value="1"/>
</dbReference>
<dbReference type="Gramene" id="PGSC0003DMT400088953">
    <property type="protein sequence ID" value="PGSC0003DMT400088953"/>
    <property type="gene ID" value="PGSC0003DMG400038524"/>
</dbReference>
<accession>M1DH41</accession>
<reference evidence="2" key="2">
    <citation type="submission" date="2015-06" db="UniProtKB">
        <authorList>
            <consortium name="EnsemblPlants"/>
        </authorList>
    </citation>
    <scope>IDENTIFICATION</scope>
    <source>
        <strain evidence="2">DM1-3 516 R44</strain>
    </source>
</reference>
<feature type="domain" description="Myb/SANT-like" evidence="1">
    <location>
        <begin position="16"/>
        <end position="106"/>
    </location>
</feature>
<protein>
    <recommendedName>
        <fullName evidence="1">Myb/SANT-like domain-containing protein</fullName>
    </recommendedName>
</protein>
<dbReference type="Pfam" id="PF12776">
    <property type="entry name" value="Myb_DNA-bind_3"/>
    <property type="match status" value="1"/>
</dbReference>
<reference evidence="3" key="1">
    <citation type="journal article" date="2011" name="Nature">
        <title>Genome sequence and analysis of the tuber crop potato.</title>
        <authorList>
            <consortium name="The Potato Genome Sequencing Consortium"/>
        </authorList>
    </citation>
    <scope>NUCLEOTIDE SEQUENCE [LARGE SCALE GENOMIC DNA]</scope>
    <source>
        <strain evidence="3">cv. DM1-3 516 R44</strain>
    </source>
</reference>
<name>M1DH41_SOLTU</name>
<dbReference type="HOGENOM" id="CLU_063793_0_1_1"/>
<dbReference type="PaxDb" id="4113-PGSC0003DMT400088953"/>
<dbReference type="eggNOG" id="ENOG502S2JS">
    <property type="taxonomic scope" value="Eukaryota"/>
</dbReference>
<dbReference type="OMA" id="PAINTIM"/>
<evidence type="ECO:0000313" key="3">
    <source>
        <dbReference type="Proteomes" id="UP000011115"/>
    </source>
</evidence>
<organism evidence="2 3">
    <name type="scientific">Solanum tuberosum</name>
    <name type="common">Potato</name>
    <dbReference type="NCBI Taxonomy" id="4113"/>
    <lineage>
        <taxon>Eukaryota</taxon>
        <taxon>Viridiplantae</taxon>
        <taxon>Streptophyta</taxon>
        <taxon>Embryophyta</taxon>
        <taxon>Tracheophyta</taxon>
        <taxon>Spermatophyta</taxon>
        <taxon>Magnoliopsida</taxon>
        <taxon>eudicotyledons</taxon>
        <taxon>Gunneridae</taxon>
        <taxon>Pentapetalae</taxon>
        <taxon>asterids</taxon>
        <taxon>lamiids</taxon>
        <taxon>Solanales</taxon>
        <taxon>Solanaceae</taxon>
        <taxon>Solanoideae</taxon>
        <taxon>Solaneae</taxon>
        <taxon>Solanum</taxon>
    </lineage>
</organism>
<sequence>MEQSNENPRVFWKSLEIDKTFLENCIQEISLHGRLGNSLKIESWNRIRIALETCHGFIVTQRQMKNRFDYLKEKYQAWVPITKKTGNIYDPAINTIMMSNSEWDEYIKGHPKAKILKTSPLPFLDLCTNFFEGSTATGNHGWSPSCTYSRPGVSSVSTTIDIDTSDEVEELKSDKNSEALNNSPSQSSVSVGKKVLGKERKFSSSQLEIDEKMSATLELLIKKNSAPAFEECMEKLDGLGWEEPLYSTTVSIFCESDSYKKAWMTLEVHKLENWINVIGKKLGIL</sequence>
<dbReference type="InParanoid" id="M1DH41"/>
<dbReference type="EnsemblPlants" id="PGSC0003DMT400088953">
    <property type="protein sequence ID" value="PGSC0003DMT400088953"/>
    <property type="gene ID" value="PGSC0003DMG400038524"/>
</dbReference>
<keyword evidence="3" id="KW-1185">Reference proteome</keyword>
<dbReference type="Proteomes" id="UP000011115">
    <property type="component" value="Unassembled WGS sequence"/>
</dbReference>
<evidence type="ECO:0000313" key="2">
    <source>
        <dbReference type="EnsemblPlants" id="PGSC0003DMT400088953"/>
    </source>
</evidence>
<dbReference type="PANTHER" id="PTHR31704:SF48">
    <property type="entry name" value="L10-INTERACTING MYB DOMAIN-CONTAINING PROTEIN-LIKE"/>
    <property type="match status" value="1"/>
</dbReference>
<proteinExistence type="predicted"/>